<dbReference type="EMBL" id="AMZH03001815">
    <property type="protein sequence ID" value="RRT77883.1"/>
    <property type="molecule type" value="Genomic_DNA"/>
</dbReference>
<evidence type="ECO:0000313" key="1">
    <source>
        <dbReference type="EMBL" id="RRT77883.1"/>
    </source>
</evidence>
<evidence type="ECO:0000313" key="2">
    <source>
        <dbReference type="Proteomes" id="UP000287651"/>
    </source>
</evidence>
<dbReference type="AlphaFoldDB" id="A0A427ANV1"/>
<organism evidence="1 2">
    <name type="scientific">Ensete ventricosum</name>
    <name type="common">Abyssinian banana</name>
    <name type="synonym">Musa ensete</name>
    <dbReference type="NCBI Taxonomy" id="4639"/>
    <lineage>
        <taxon>Eukaryota</taxon>
        <taxon>Viridiplantae</taxon>
        <taxon>Streptophyta</taxon>
        <taxon>Embryophyta</taxon>
        <taxon>Tracheophyta</taxon>
        <taxon>Spermatophyta</taxon>
        <taxon>Magnoliopsida</taxon>
        <taxon>Liliopsida</taxon>
        <taxon>Zingiberales</taxon>
        <taxon>Musaceae</taxon>
        <taxon>Ensete</taxon>
    </lineage>
</organism>
<reference evidence="1 2" key="1">
    <citation type="journal article" date="2014" name="Agronomy (Basel)">
        <title>A Draft Genome Sequence for Ensete ventricosum, the Drought-Tolerant Tree Against Hunger.</title>
        <authorList>
            <person name="Harrison J."/>
            <person name="Moore K.A."/>
            <person name="Paszkiewicz K."/>
            <person name="Jones T."/>
            <person name="Grant M."/>
            <person name="Ambacheew D."/>
            <person name="Muzemil S."/>
            <person name="Studholme D.J."/>
        </authorList>
    </citation>
    <scope>NUCLEOTIDE SEQUENCE [LARGE SCALE GENOMIC DNA]</scope>
</reference>
<comment type="caution">
    <text evidence="1">The sequence shown here is derived from an EMBL/GenBank/DDBJ whole genome shotgun (WGS) entry which is preliminary data.</text>
</comment>
<name>A0A427ANV1_ENSVE</name>
<proteinExistence type="predicted"/>
<sequence>MLDVHKGTSRSPPPVSRRLPLAKETIGIEEVGKRWRFGFSSGVSPSILLGGVLECSWVWICAGVVGTGVGTPSVSESVPRFYFRFQRAKVEKIGVTRGLVD</sequence>
<accession>A0A427ANV1</accession>
<protein>
    <submittedName>
        <fullName evidence="1">Uncharacterized protein</fullName>
    </submittedName>
</protein>
<gene>
    <name evidence="1" type="ORF">B296_00021148</name>
</gene>
<dbReference type="Proteomes" id="UP000287651">
    <property type="component" value="Unassembled WGS sequence"/>
</dbReference>